<dbReference type="PANTHER" id="PTHR15184">
    <property type="entry name" value="ATP SYNTHASE"/>
    <property type="match status" value="1"/>
</dbReference>
<dbReference type="GO" id="GO:0008564">
    <property type="term" value="F:protein-exporting ATPase activity"/>
    <property type="evidence" value="ECO:0007669"/>
    <property type="project" value="UniProtKB-EC"/>
</dbReference>
<gene>
    <name evidence="10" type="ORF">H8D96_10400</name>
</gene>
<keyword evidence="5" id="KW-0067">ATP-binding</keyword>
<dbReference type="InterPro" id="IPR003593">
    <property type="entry name" value="AAA+_ATPase"/>
</dbReference>
<dbReference type="InterPro" id="IPR004100">
    <property type="entry name" value="ATPase_F1/V1/A1_a/bsu_N"/>
</dbReference>
<feature type="domain" description="AAA+ ATPase" evidence="9">
    <location>
        <begin position="159"/>
        <end position="341"/>
    </location>
</feature>
<dbReference type="Pfam" id="PF02874">
    <property type="entry name" value="ATP-synt_ab_N"/>
    <property type="match status" value="1"/>
</dbReference>
<keyword evidence="2" id="KW-0813">Transport</keyword>
<dbReference type="InterPro" id="IPR005714">
    <property type="entry name" value="ATPase_T3SS_FliI/YscN"/>
</dbReference>
<keyword evidence="7" id="KW-1278">Translocase</keyword>
<evidence type="ECO:0000256" key="7">
    <source>
        <dbReference type="ARBA" id="ARBA00022967"/>
    </source>
</evidence>
<dbReference type="Proteomes" id="UP000605201">
    <property type="component" value="Unassembled WGS sequence"/>
</dbReference>
<dbReference type="CDD" id="cd18117">
    <property type="entry name" value="ATP-synt_flagellum-secretory_path_III_N"/>
    <property type="match status" value="1"/>
</dbReference>
<evidence type="ECO:0000256" key="6">
    <source>
        <dbReference type="ARBA" id="ARBA00022927"/>
    </source>
</evidence>
<evidence type="ECO:0000313" key="10">
    <source>
        <dbReference type="EMBL" id="MBC8432318.1"/>
    </source>
</evidence>
<dbReference type="Pfam" id="PF00006">
    <property type="entry name" value="ATP-synt_ab"/>
    <property type="match status" value="1"/>
</dbReference>
<comment type="catalytic activity">
    <reaction evidence="8">
        <text>ATP + H2O + cellular proteinSide 1 = ADP + phosphate + cellular proteinSide 2.</text>
        <dbReference type="EC" id="7.4.2.8"/>
    </reaction>
</comment>
<dbReference type="PANTHER" id="PTHR15184:SF9">
    <property type="entry name" value="SPI-1 TYPE 3 SECRETION SYSTEM ATPASE"/>
    <property type="match status" value="1"/>
</dbReference>
<dbReference type="Pfam" id="PF18269">
    <property type="entry name" value="T3SS_ATPase_C"/>
    <property type="match status" value="1"/>
</dbReference>
<dbReference type="InterPro" id="IPR020003">
    <property type="entry name" value="ATPase_a/bsu_AS"/>
</dbReference>
<protein>
    <submittedName>
        <fullName evidence="10">FliI/YscN family ATPase</fullName>
    </submittedName>
</protein>
<dbReference type="AlphaFoldDB" id="A0A8J6P114"/>
<keyword evidence="4" id="KW-0547">Nucleotide-binding</keyword>
<dbReference type="InterPro" id="IPR027417">
    <property type="entry name" value="P-loop_NTPase"/>
</dbReference>
<keyword evidence="6" id="KW-0653">Protein transport</keyword>
<accession>A0A8J6P114</accession>
<dbReference type="GO" id="GO:0030254">
    <property type="term" value="P:protein secretion by the type III secretion system"/>
    <property type="evidence" value="ECO:0007669"/>
    <property type="project" value="InterPro"/>
</dbReference>
<sequence>MEQNSNWDKYLEVITSCQPFKLEGKIVKVAGIVAEANGPGLSVGSLCSIQNSDGQNIQAEVIGFNDQRVIVMPFGEMRGIEPGSRIVDISKKPAVPVGDAYLGRVVDGLGRPIDNKGMIGSQKEYPIYGNVQNPLKREIIRDALDVGVRSINALHTVGKGQRIAIMAGSGVGKSVLMGMIARNTSADVSVIALIGERGREVREFVERNLGEKGLKKSVVVVATSDSPALVRIRGAHLATTLAEYFRDKGLDVMLIMDSITRFAMSMREVGLAAGEPPSAKGYTPSVFIQIPKLLERAGTVEKRGSITGIYNVLVEGDDMNEPIADAVRSTVDGHIVLSRDLAHRGHYPAVDVMASISRVMTDIIDGEHLAKSRELIKVLATYREVEDLINIGAYVDGSDPQIDYAKGMIGKINAFLQQDIHQNISIKESVKGLKALFN</sequence>
<dbReference type="FunFam" id="3.40.50.12240:FF:000002">
    <property type="entry name" value="Flagellum-specific ATP synthase FliI"/>
    <property type="match status" value="1"/>
</dbReference>
<evidence type="ECO:0000256" key="4">
    <source>
        <dbReference type="ARBA" id="ARBA00022741"/>
    </source>
</evidence>
<evidence type="ECO:0000256" key="2">
    <source>
        <dbReference type="ARBA" id="ARBA00022448"/>
    </source>
</evidence>
<comment type="subcellular location">
    <subcellularLocation>
        <location evidence="1">Cytoplasm</location>
    </subcellularLocation>
</comment>
<dbReference type="GO" id="GO:0005737">
    <property type="term" value="C:cytoplasm"/>
    <property type="evidence" value="ECO:0007669"/>
    <property type="project" value="UniProtKB-SubCell"/>
</dbReference>
<dbReference type="InterPro" id="IPR040627">
    <property type="entry name" value="T3SS_ATPase_C"/>
</dbReference>
<dbReference type="EMBL" id="JACNIG010000216">
    <property type="protein sequence ID" value="MBC8432318.1"/>
    <property type="molecule type" value="Genomic_DNA"/>
</dbReference>
<dbReference type="NCBIfam" id="TIGR01026">
    <property type="entry name" value="fliI_yscN"/>
    <property type="match status" value="1"/>
</dbReference>
<dbReference type="PROSITE" id="PS00152">
    <property type="entry name" value="ATPASE_ALPHA_BETA"/>
    <property type="match status" value="1"/>
</dbReference>
<dbReference type="InterPro" id="IPR050053">
    <property type="entry name" value="ATPase_alpha/beta_chains"/>
</dbReference>
<dbReference type="InterPro" id="IPR000194">
    <property type="entry name" value="ATPase_F1/V1/A1_a/bsu_nucl-bd"/>
</dbReference>
<keyword evidence="3" id="KW-0963">Cytoplasm</keyword>
<evidence type="ECO:0000256" key="8">
    <source>
        <dbReference type="ARBA" id="ARBA00034006"/>
    </source>
</evidence>
<dbReference type="SMART" id="SM00382">
    <property type="entry name" value="AAA"/>
    <property type="match status" value="1"/>
</dbReference>
<evidence type="ECO:0000259" key="9">
    <source>
        <dbReference type="SMART" id="SM00382"/>
    </source>
</evidence>
<comment type="caution">
    <text evidence="10">The sequence shown here is derived from an EMBL/GenBank/DDBJ whole genome shotgun (WGS) entry which is preliminary data.</text>
</comment>
<reference evidence="10 11" key="1">
    <citation type="submission" date="2020-08" db="EMBL/GenBank/DDBJ databases">
        <title>Bridging the membrane lipid divide: bacteria of the FCB group superphylum have the potential to synthesize archaeal ether lipids.</title>
        <authorList>
            <person name="Villanueva L."/>
            <person name="Von Meijenfeldt F.A.B."/>
            <person name="Westbye A.B."/>
            <person name="Yadav S."/>
            <person name="Hopmans E.C."/>
            <person name="Dutilh B.E."/>
            <person name="Sinninghe Damste J.S."/>
        </authorList>
    </citation>
    <scope>NUCLEOTIDE SEQUENCE [LARGE SCALE GENOMIC DNA]</scope>
    <source>
        <strain evidence="10">NIOZ-UU17</strain>
    </source>
</reference>
<dbReference type="GO" id="GO:0030257">
    <property type="term" value="C:type III protein secretion system complex"/>
    <property type="evidence" value="ECO:0007669"/>
    <property type="project" value="InterPro"/>
</dbReference>
<dbReference type="GO" id="GO:0005524">
    <property type="term" value="F:ATP binding"/>
    <property type="evidence" value="ECO:0007669"/>
    <property type="project" value="UniProtKB-KW"/>
</dbReference>
<organism evidence="10 11">
    <name type="scientific">Candidatus Desulfatibia vada</name>
    <dbReference type="NCBI Taxonomy" id="2841696"/>
    <lineage>
        <taxon>Bacteria</taxon>
        <taxon>Pseudomonadati</taxon>
        <taxon>Thermodesulfobacteriota</taxon>
        <taxon>Desulfobacteria</taxon>
        <taxon>Desulfobacterales</taxon>
        <taxon>Desulfobacterales incertae sedis</taxon>
        <taxon>Candidatus Desulfatibia</taxon>
    </lineage>
</organism>
<dbReference type="SUPFAM" id="SSF52540">
    <property type="entry name" value="P-loop containing nucleoside triphosphate hydrolases"/>
    <property type="match status" value="1"/>
</dbReference>
<proteinExistence type="predicted"/>
<dbReference type="CDD" id="cd01136">
    <property type="entry name" value="ATPase_flagellum-secretory_path_III"/>
    <property type="match status" value="1"/>
</dbReference>
<evidence type="ECO:0000256" key="5">
    <source>
        <dbReference type="ARBA" id="ARBA00022840"/>
    </source>
</evidence>
<evidence type="ECO:0000256" key="3">
    <source>
        <dbReference type="ARBA" id="ARBA00022490"/>
    </source>
</evidence>
<evidence type="ECO:0000313" key="11">
    <source>
        <dbReference type="Proteomes" id="UP000605201"/>
    </source>
</evidence>
<name>A0A8J6P114_9BACT</name>
<dbReference type="GO" id="GO:0046933">
    <property type="term" value="F:proton-transporting ATP synthase activity, rotational mechanism"/>
    <property type="evidence" value="ECO:0007669"/>
    <property type="project" value="TreeGrafter"/>
</dbReference>
<dbReference type="GO" id="GO:0016887">
    <property type="term" value="F:ATP hydrolysis activity"/>
    <property type="evidence" value="ECO:0007669"/>
    <property type="project" value="InterPro"/>
</dbReference>
<dbReference type="Gene3D" id="3.40.50.12240">
    <property type="match status" value="1"/>
</dbReference>
<evidence type="ECO:0000256" key="1">
    <source>
        <dbReference type="ARBA" id="ARBA00004496"/>
    </source>
</evidence>